<name>A0A6J8AHT4_MYTCO</name>
<dbReference type="PROSITE" id="PS50215">
    <property type="entry name" value="ADAM_MEPRO"/>
    <property type="match status" value="1"/>
</dbReference>
<keyword evidence="14" id="KW-1185">Reference proteome</keyword>
<evidence type="ECO:0000256" key="7">
    <source>
        <dbReference type="ARBA" id="ARBA00023180"/>
    </source>
</evidence>
<dbReference type="Gene3D" id="3.40.390.10">
    <property type="entry name" value="Collagenase (Catalytic Domain)"/>
    <property type="match status" value="1"/>
</dbReference>
<dbReference type="AlphaFoldDB" id="A0A6J8AHT4"/>
<evidence type="ECO:0000313" key="14">
    <source>
        <dbReference type="Proteomes" id="UP000507470"/>
    </source>
</evidence>
<evidence type="ECO:0000256" key="2">
    <source>
        <dbReference type="ARBA" id="ARBA00022723"/>
    </source>
</evidence>
<dbReference type="Pfam" id="PF17771">
    <property type="entry name" value="ADAMTS_CR_2"/>
    <property type="match status" value="2"/>
</dbReference>
<keyword evidence="2 8" id="KW-0479">Metal-binding</keyword>
<evidence type="ECO:0000256" key="5">
    <source>
        <dbReference type="ARBA" id="ARBA00023049"/>
    </source>
</evidence>
<keyword evidence="10" id="KW-0812">Transmembrane</keyword>
<dbReference type="GO" id="GO:0046872">
    <property type="term" value="F:metal ion binding"/>
    <property type="evidence" value="ECO:0007669"/>
    <property type="project" value="UniProtKB-KW"/>
</dbReference>
<sequence length="837" mass="92558">MIALVVCLLWITDTTGFLRHNVDENTQYKAQIDVEVSSYGRHRRTVDIKDHPESYDLEFQIDRSKVHLHLVQNNDVRTKVPTFVLKDGFLIKDDLEDDEESTFYQDRRNGASFALQFGHNHSLNMFGSFIRNGEGYFLQTADTNGSIKNREMHKFEIIKQKFKPLLYDDGEITGDSEQTNEHKTNRHRRATGNYQIELLMVCDYTVYNFWFTQSRKSTVTAKEKEAIASIRQFYAFIINGMDAVYKNIQTSSYTISILFASLIISKTPRDAFWTEDVRKIDTPRNTLNATVSLNKFKTWIKTRFSTLPVHDHAMLFSKYDLITKNGSKNLAGLAFLGGVCGESAQSIIEDDFSYNIITTTSHELGHNLNSNHDSDGNSCTAVDGYVMAAVSTVHLGATATHPWIFSTCSTNYFTSKLDSLDSQNKNCMKTFGPNIDPTALAKYGKTYAGQAYDADVQCKHAHGKTSKLCKNLFKGNYTSICNQMYCDDPTNPSNCIASTAWDRTSCGNKKGLYKGNFASICGKLYCKDPSDPKSCNAVVAEEGTQCGNKKWCVDGACAFDAKAPTGIDNCLFGDKKGKVFSSGWSCADMMRLAPYNCPAVPIDCCASCAPPTTTSSTLSPSPTTITTPTTSMSLTTTTIPTATTIASTTTTPTTTKIPQTTIPITTTIASTTTTPTTTKIPQTTIPTTTIATKTIHITQMSTTTSTSRPSTTSKTTTTKAATSKNSPTLKINTLYQTATHPRTTLILTTNTTRILKDSRHHDTILIAVGAAVVVLISLVLIFIVVCRKKLRKAKVEDIEAKKSSSRRTRGKVNRGTVNHKMVTGSTTRIQTTIKMRY</sequence>
<dbReference type="InterPro" id="IPR024079">
    <property type="entry name" value="MetalloPept_cat_dom_sf"/>
</dbReference>
<proteinExistence type="predicted"/>
<gene>
    <name evidence="13" type="ORF">MCOR_7885</name>
</gene>
<evidence type="ECO:0000256" key="11">
    <source>
        <dbReference type="SAM" id="SignalP"/>
    </source>
</evidence>
<feature type="region of interest" description="Disordered" evidence="9">
    <location>
        <begin position="700"/>
        <end position="723"/>
    </location>
</feature>
<evidence type="ECO:0000259" key="12">
    <source>
        <dbReference type="PROSITE" id="PS50215"/>
    </source>
</evidence>
<feature type="domain" description="Peptidase M12B" evidence="12">
    <location>
        <begin position="194"/>
        <end position="423"/>
    </location>
</feature>
<evidence type="ECO:0000256" key="3">
    <source>
        <dbReference type="ARBA" id="ARBA00022801"/>
    </source>
</evidence>
<dbReference type="PANTHER" id="PTHR11905">
    <property type="entry name" value="ADAM A DISINTEGRIN AND METALLOPROTEASE DOMAIN"/>
    <property type="match status" value="1"/>
</dbReference>
<dbReference type="PANTHER" id="PTHR11905:SF159">
    <property type="entry name" value="ADAM METALLOPROTEASE"/>
    <property type="match status" value="1"/>
</dbReference>
<feature type="active site" evidence="8">
    <location>
        <position position="363"/>
    </location>
</feature>
<organism evidence="13 14">
    <name type="scientific">Mytilus coruscus</name>
    <name type="common">Sea mussel</name>
    <dbReference type="NCBI Taxonomy" id="42192"/>
    <lineage>
        <taxon>Eukaryota</taxon>
        <taxon>Metazoa</taxon>
        <taxon>Spiralia</taxon>
        <taxon>Lophotrochozoa</taxon>
        <taxon>Mollusca</taxon>
        <taxon>Bivalvia</taxon>
        <taxon>Autobranchia</taxon>
        <taxon>Pteriomorphia</taxon>
        <taxon>Mytilida</taxon>
        <taxon>Mytiloidea</taxon>
        <taxon>Mytilidae</taxon>
        <taxon>Mytilinae</taxon>
        <taxon>Mytilus</taxon>
    </lineage>
</organism>
<evidence type="ECO:0000256" key="1">
    <source>
        <dbReference type="ARBA" id="ARBA00022670"/>
    </source>
</evidence>
<dbReference type="OrthoDB" id="6097485at2759"/>
<evidence type="ECO:0000256" key="10">
    <source>
        <dbReference type="SAM" id="Phobius"/>
    </source>
</evidence>
<evidence type="ECO:0000256" key="8">
    <source>
        <dbReference type="PROSITE-ProRule" id="PRU00276"/>
    </source>
</evidence>
<dbReference type="InterPro" id="IPR041645">
    <property type="entry name" value="ADAMTS_CR_2"/>
</dbReference>
<dbReference type="Pfam" id="PF01421">
    <property type="entry name" value="Reprolysin"/>
    <property type="match status" value="1"/>
</dbReference>
<dbReference type="Gene3D" id="3.40.1620.60">
    <property type="match status" value="2"/>
</dbReference>
<feature type="binding site" evidence="8">
    <location>
        <position position="366"/>
    </location>
    <ligand>
        <name>Zn(2+)</name>
        <dbReference type="ChEBI" id="CHEBI:29105"/>
        <note>catalytic</note>
    </ligand>
</feature>
<evidence type="ECO:0000256" key="9">
    <source>
        <dbReference type="SAM" id="MobiDB-lite"/>
    </source>
</evidence>
<keyword evidence="1" id="KW-0645">Protease</keyword>
<feature type="chain" id="PRO_5027006306" evidence="11">
    <location>
        <begin position="17"/>
        <end position="837"/>
    </location>
</feature>
<feature type="binding site" evidence="8">
    <location>
        <position position="362"/>
    </location>
    <ligand>
        <name>Zn(2+)</name>
        <dbReference type="ChEBI" id="CHEBI:29105"/>
        <note>catalytic</note>
    </ligand>
</feature>
<feature type="transmembrane region" description="Helical" evidence="10">
    <location>
        <begin position="764"/>
        <end position="785"/>
    </location>
</feature>
<comment type="caution">
    <text evidence="8">Lacks conserved residue(s) required for the propagation of feature annotation.</text>
</comment>
<keyword evidence="11" id="KW-0732">Signal</keyword>
<dbReference type="EMBL" id="CACVKT020001464">
    <property type="protein sequence ID" value="CAC5368295.1"/>
    <property type="molecule type" value="Genomic_DNA"/>
</dbReference>
<keyword evidence="3 13" id="KW-0378">Hydrolase</keyword>
<keyword evidence="5" id="KW-0482">Metalloprotease</keyword>
<evidence type="ECO:0000256" key="4">
    <source>
        <dbReference type="ARBA" id="ARBA00022833"/>
    </source>
</evidence>
<dbReference type="GO" id="GO:0004222">
    <property type="term" value="F:metalloendopeptidase activity"/>
    <property type="evidence" value="ECO:0007669"/>
    <property type="project" value="InterPro"/>
</dbReference>
<feature type="signal peptide" evidence="11">
    <location>
        <begin position="1"/>
        <end position="16"/>
    </location>
</feature>
<evidence type="ECO:0000313" key="13">
    <source>
        <dbReference type="EMBL" id="CAC5368295.1"/>
    </source>
</evidence>
<dbReference type="GO" id="GO:0006509">
    <property type="term" value="P:membrane protein ectodomain proteolysis"/>
    <property type="evidence" value="ECO:0007669"/>
    <property type="project" value="TreeGrafter"/>
</dbReference>
<keyword evidence="7" id="KW-0325">Glycoprotein</keyword>
<dbReference type="EC" id="3.4.24.-" evidence="13"/>
<keyword evidence="4 8" id="KW-0862">Zinc</keyword>
<dbReference type="SUPFAM" id="SSF55486">
    <property type="entry name" value="Metalloproteases ('zincins'), catalytic domain"/>
    <property type="match status" value="1"/>
</dbReference>
<evidence type="ECO:0000256" key="6">
    <source>
        <dbReference type="ARBA" id="ARBA00023157"/>
    </source>
</evidence>
<dbReference type="InterPro" id="IPR001590">
    <property type="entry name" value="Peptidase_M12B"/>
</dbReference>
<feature type="binding site" evidence="8">
    <location>
        <position position="372"/>
    </location>
    <ligand>
        <name>Zn(2+)</name>
        <dbReference type="ChEBI" id="CHEBI:29105"/>
        <note>catalytic</note>
    </ligand>
</feature>
<keyword evidence="10" id="KW-0472">Membrane</keyword>
<protein>
    <submittedName>
        <fullName evidence="13">ADAMTS6</fullName>
        <ecNumber evidence="13">3.4.24.-</ecNumber>
    </submittedName>
</protein>
<reference evidence="13 14" key="1">
    <citation type="submission" date="2020-06" db="EMBL/GenBank/DDBJ databases">
        <authorList>
            <person name="Li R."/>
            <person name="Bekaert M."/>
        </authorList>
    </citation>
    <scope>NUCLEOTIDE SEQUENCE [LARGE SCALE GENOMIC DNA]</scope>
    <source>
        <strain evidence="14">wild</strain>
    </source>
</reference>
<keyword evidence="10" id="KW-1133">Transmembrane helix</keyword>
<accession>A0A6J8AHT4</accession>
<dbReference type="Proteomes" id="UP000507470">
    <property type="component" value="Unassembled WGS sequence"/>
</dbReference>
<keyword evidence="6" id="KW-1015">Disulfide bond</keyword>